<dbReference type="SUPFAM" id="SSF53474">
    <property type="entry name" value="alpha/beta-Hydrolases"/>
    <property type="match status" value="1"/>
</dbReference>
<evidence type="ECO:0000256" key="1">
    <source>
        <dbReference type="ARBA" id="ARBA00005598"/>
    </source>
</evidence>
<keyword evidence="3" id="KW-1185">Reference proteome</keyword>
<dbReference type="EMBL" id="CM035417">
    <property type="protein sequence ID" value="KAH7423358.1"/>
    <property type="molecule type" value="Genomic_DNA"/>
</dbReference>
<gene>
    <name evidence="2" type="ORF">KP509_12G051100</name>
</gene>
<dbReference type="Pfam" id="PF03096">
    <property type="entry name" value="Ndr"/>
    <property type="match status" value="1"/>
</dbReference>
<dbReference type="OrthoDB" id="741027at2759"/>
<comment type="similarity">
    <text evidence="1">Belongs to the NDRG family.</text>
</comment>
<dbReference type="EMBL" id="CM035417">
    <property type="protein sequence ID" value="KAH7423353.1"/>
    <property type="molecule type" value="Genomic_DNA"/>
</dbReference>
<accession>A0A8T2TPL2</accession>
<sequence>MSEEHVAISLEAERIPWGGQEYAVNTSFGLVSVFVCGDRRKPALVTYSDVALNYMSCFQGLFFCAEAASLLFHNFCIYHIDPPGHELGAAAMTPDQSVPTPDDLADQVTEVFDYFGLQNAICMGVMAGAYILSLFAVKNKERVLGLILVSPICRAPCWTEWFMNKLYINLLYFYGMSNMVKDSLLKRYFSYELMNSESDIVRACRRLLDERQSINVMRFLQSIHQRRDLTNSLRKLNCRILIFAGEHSPFFQEAIHMSKELDRRYTALVEVQACGSLVTEEQPHSMLVPIEYFLMGYGFFRPVYHPNNLSSPTSPLSPPCISPELLSPESLGLKLKPIKTRIVEEDEF</sequence>
<comment type="caution">
    <text evidence="2">The sequence shown here is derived from an EMBL/GenBank/DDBJ whole genome shotgun (WGS) entry which is preliminary data.</text>
</comment>
<reference evidence="2" key="1">
    <citation type="submission" date="2021-08" db="EMBL/GenBank/DDBJ databases">
        <title>WGS assembly of Ceratopteris richardii.</title>
        <authorList>
            <person name="Marchant D.B."/>
            <person name="Chen G."/>
            <person name="Jenkins J."/>
            <person name="Shu S."/>
            <person name="Leebens-Mack J."/>
            <person name="Grimwood J."/>
            <person name="Schmutz J."/>
            <person name="Soltis P."/>
            <person name="Soltis D."/>
            <person name="Chen Z.-H."/>
        </authorList>
    </citation>
    <scope>NUCLEOTIDE SEQUENCE</scope>
    <source>
        <strain evidence="2">Whitten #5841</strain>
        <tissue evidence="2">Leaf</tissue>
    </source>
</reference>
<evidence type="ECO:0008006" key="4">
    <source>
        <dbReference type="Google" id="ProtNLM"/>
    </source>
</evidence>
<evidence type="ECO:0000313" key="2">
    <source>
        <dbReference type="EMBL" id="KAH7423354.1"/>
    </source>
</evidence>
<organism evidence="2 3">
    <name type="scientific">Ceratopteris richardii</name>
    <name type="common">Triangle waterfern</name>
    <dbReference type="NCBI Taxonomy" id="49495"/>
    <lineage>
        <taxon>Eukaryota</taxon>
        <taxon>Viridiplantae</taxon>
        <taxon>Streptophyta</taxon>
        <taxon>Embryophyta</taxon>
        <taxon>Tracheophyta</taxon>
        <taxon>Polypodiopsida</taxon>
        <taxon>Polypodiidae</taxon>
        <taxon>Polypodiales</taxon>
        <taxon>Pteridineae</taxon>
        <taxon>Pteridaceae</taxon>
        <taxon>Parkerioideae</taxon>
        <taxon>Ceratopteris</taxon>
    </lineage>
</organism>
<dbReference type="EMBL" id="CM035417">
    <property type="protein sequence ID" value="KAH7423360.1"/>
    <property type="molecule type" value="Genomic_DNA"/>
</dbReference>
<dbReference type="InterPro" id="IPR004142">
    <property type="entry name" value="NDRG"/>
</dbReference>
<dbReference type="PANTHER" id="PTHR11034">
    <property type="entry name" value="N-MYC DOWNSTREAM REGULATED"/>
    <property type="match status" value="1"/>
</dbReference>
<dbReference type="OMA" id="ITQYFAV"/>
<evidence type="ECO:0000313" key="3">
    <source>
        <dbReference type="Proteomes" id="UP000825935"/>
    </source>
</evidence>
<proteinExistence type="inferred from homology"/>
<dbReference type="AlphaFoldDB" id="A0A8T2TPL2"/>
<protein>
    <recommendedName>
        <fullName evidence="4">Pollen-specific protein SF21</fullName>
    </recommendedName>
</protein>
<dbReference type="InterPro" id="IPR029058">
    <property type="entry name" value="AB_hydrolase_fold"/>
</dbReference>
<dbReference type="Gene3D" id="3.40.50.1820">
    <property type="entry name" value="alpha/beta hydrolase"/>
    <property type="match status" value="1"/>
</dbReference>
<dbReference type="EMBL" id="CM035417">
    <property type="protein sequence ID" value="KAH7423354.1"/>
    <property type="molecule type" value="Genomic_DNA"/>
</dbReference>
<dbReference type="Proteomes" id="UP000825935">
    <property type="component" value="Chromosome 12"/>
</dbReference>
<name>A0A8T2TPL2_CERRI</name>